<dbReference type="GO" id="GO:0003677">
    <property type="term" value="F:DNA binding"/>
    <property type="evidence" value="ECO:0007669"/>
    <property type="project" value="InterPro"/>
</dbReference>
<sequence length="362" mass="38568">MTSTEIEGEQPDGTLPLTVRVGSATHTFEPSDTPVVVGRDDPDNDKHVQIPLSDSRISRRHLVVTVRDGDWVGTPEGRNGVFVDGQRKDDPFVIAPEGMTVVLGHPFSGIPIYFSTLDPDIVYVGAQVAKRRTELDLSQRTLAANKVINAGALISFEKGRSWPRDKTRERLEAALGWPPGTLAKMRREHAATTSATAAAAQSAEGERTEVLGAGGGTTTVEAKYMAETIALALANIRAQIDSLPAPADPAFPPRAAALLGDLARLEALAYNASRGALGAETVFVQLSAVRRAYRELMMRAATSPQATLGQRLFAARHRAELSVEEAATMVGLQAADVKAAETGEPVSEPALSALHRLLSALQ</sequence>
<evidence type="ECO:0000259" key="3">
    <source>
        <dbReference type="PROSITE" id="PS50006"/>
    </source>
</evidence>
<gene>
    <name evidence="4" type="ORF">FHR72_000441</name>
</gene>
<feature type="region of interest" description="Disordered" evidence="2">
    <location>
        <begin position="188"/>
        <end position="214"/>
    </location>
</feature>
<dbReference type="Pfam" id="PF00498">
    <property type="entry name" value="FHA"/>
    <property type="match status" value="1"/>
</dbReference>
<dbReference type="InterPro" id="IPR010982">
    <property type="entry name" value="Lambda_DNA-bd_dom_sf"/>
</dbReference>
<dbReference type="SUPFAM" id="SSF49879">
    <property type="entry name" value="SMAD/FHA domain"/>
    <property type="match status" value="1"/>
</dbReference>
<name>A0A839Q234_MYCIR</name>
<accession>A0A839Q234</accession>
<dbReference type="SMART" id="SM00240">
    <property type="entry name" value="FHA"/>
    <property type="match status" value="1"/>
</dbReference>
<feature type="region of interest" description="Disordered" evidence="2">
    <location>
        <begin position="25"/>
        <end position="44"/>
    </location>
</feature>
<dbReference type="EMBL" id="JACHVU010000001">
    <property type="protein sequence ID" value="MBB2988984.1"/>
    <property type="molecule type" value="Genomic_DNA"/>
</dbReference>
<proteinExistence type="predicted"/>
<feature type="compositionally biased region" description="Low complexity" evidence="2">
    <location>
        <begin position="191"/>
        <end position="203"/>
    </location>
</feature>
<organism evidence="4 5">
    <name type="scientific">Mycolicibacterium iranicum</name>
    <name type="common">Mycobacterium iranicum</name>
    <dbReference type="NCBI Taxonomy" id="912594"/>
    <lineage>
        <taxon>Bacteria</taxon>
        <taxon>Bacillati</taxon>
        <taxon>Actinomycetota</taxon>
        <taxon>Actinomycetes</taxon>
        <taxon>Mycobacteriales</taxon>
        <taxon>Mycobacteriaceae</taxon>
        <taxon>Mycolicibacterium</taxon>
    </lineage>
</organism>
<dbReference type="Gene3D" id="1.10.260.40">
    <property type="entry name" value="lambda repressor-like DNA-binding domains"/>
    <property type="match status" value="2"/>
</dbReference>
<feature type="domain" description="FHA" evidence="3">
    <location>
        <begin position="35"/>
        <end position="88"/>
    </location>
</feature>
<dbReference type="Gene3D" id="2.60.200.20">
    <property type="match status" value="1"/>
</dbReference>
<evidence type="ECO:0000313" key="4">
    <source>
        <dbReference type="EMBL" id="MBB2988984.1"/>
    </source>
</evidence>
<reference evidence="4 5" key="1">
    <citation type="submission" date="2020-08" db="EMBL/GenBank/DDBJ databases">
        <title>The Agave Microbiome: Exploring the role of microbial communities in plant adaptations to desert environments.</title>
        <authorList>
            <person name="Partida-Martinez L.P."/>
        </authorList>
    </citation>
    <scope>NUCLEOTIDE SEQUENCE [LARGE SCALE GENOMIC DNA]</scope>
    <source>
        <strain evidence="4 5">AT2.18</strain>
    </source>
</reference>
<dbReference type="AlphaFoldDB" id="A0A839Q234"/>
<keyword evidence="1" id="KW-0597">Phosphoprotein</keyword>
<keyword evidence="5" id="KW-1185">Reference proteome</keyword>
<dbReference type="Proteomes" id="UP000550501">
    <property type="component" value="Unassembled WGS sequence"/>
</dbReference>
<dbReference type="InterPro" id="IPR001387">
    <property type="entry name" value="Cro/C1-type_HTH"/>
</dbReference>
<evidence type="ECO:0000313" key="5">
    <source>
        <dbReference type="Proteomes" id="UP000550501"/>
    </source>
</evidence>
<dbReference type="CDD" id="cd00093">
    <property type="entry name" value="HTH_XRE"/>
    <property type="match status" value="1"/>
</dbReference>
<dbReference type="SUPFAM" id="SSF47413">
    <property type="entry name" value="lambda repressor-like DNA-binding domains"/>
    <property type="match status" value="1"/>
</dbReference>
<protein>
    <submittedName>
        <fullName evidence="4">Transcriptional regulator with XRE-family HTH domain</fullName>
    </submittedName>
</protein>
<dbReference type="RefSeq" id="WP_183466259.1">
    <property type="nucleotide sequence ID" value="NZ_JACHVU010000001.1"/>
</dbReference>
<dbReference type="InterPro" id="IPR008984">
    <property type="entry name" value="SMAD_FHA_dom_sf"/>
</dbReference>
<evidence type="ECO:0000256" key="2">
    <source>
        <dbReference type="SAM" id="MobiDB-lite"/>
    </source>
</evidence>
<comment type="caution">
    <text evidence="4">The sequence shown here is derived from an EMBL/GenBank/DDBJ whole genome shotgun (WGS) entry which is preliminary data.</text>
</comment>
<dbReference type="PROSITE" id="PS50006">
    <property type="entry name" value="FHA_DOMAIN"/>
    <property type="match status" value="1"/>
</dbReference>
<dbReference type="InterPro" id="IPR000253">
    <property type="entry name" value="FHA_dom"/>
</dbReference>
<evidence type="ECO:0000256" key="1">
    <source>
        <dbReference type="ARBA" id="ARBA00022553"/>
    </source>
</evidence>